<feature type="binding site" evidence="2">
    <location>
        <position position="30"/>
    </location>
    <ligand>
        <name>UDP-N-acetyl-alpha-D-muramoyl-L-alanyl-D-glutamate</name>
        <dbReference type="ChEBI" id="CHEBI:83900"/>
    </ligand>
</feature>
<dbReference type="AlphaFoldDB" id="A0A6M9PWX7"/>
<gene>
    <name evidence="2" type="primary">murE</name>
    <name evidence="6" type="ORF">DCO17_00845</name>
</gene>
<feature type="domain" description="Mur ligase central" evidence="5">
    <location>
        <begin position="118"/>
        <end position="331"/>
    </location>
</feature>
<keyword evidence="2" id="KW-0067">ATP-binding</keyword>
<dbReference type="SUPFAM" id="SSF53244">
    <property type="entry name" value="MurD-like peptide ligases, peptide-binding domain"/>
    <property type="match status" value="1"/>
</dbReference>
<evidence type="ECO:0000313" key="7">
    <source>
        <dbReference type="Proteomes" id="UP000503312"/>
    </source>
</evidence>
<dbReference type="NCBIfam" id="NF001126">
    <property type="entry name" value="PRK00139.1-4"/>
    <property type="match status" value="1"/>
</dbReference>
<feature type="binding site" evidence="2">
    <location>
        <position position="413"/>
    </location>
    <ligand>
        <name>meso-2,6-diaminopimelate</name>
        <dbReference type="ChEBI" id="CHEBI:57791"/>
    </ligand>
</feature>
<organism evidence="6 7">
    <name type="scientific">Polynucleobacter tropicus</name>
    <dbReference type="NCBI Taxonomy" id="1743174"/>
    <lineage>
        <taxon>Bacteria</taxon>
        <taxon>Pseudomonadati</taxon>
        <taxon>Pseudomonadota</taxon>
        <taxon>Betaproteobacteria</taxon>
        <taxon>Burkholderiales</taxon>
        <taxon>Burkholderiaceae</taxon>
        <taxon>Polynucleobacter</taxon>
    </lineage>
</organism>
<dbReference type="Pfam" id="PF08245">
    <property type="entry name" value="Mur_ligase_M"/>
    <property type="match status" value="1"/>
</dbReference>
<feature type="binding site" evidence="2">
    <location>
        <position position="489"/>
    </location>
    <ligand>
        <name>meso-2,6-diaminopimelate</name>
        <dbReference type="ChEBI" id="CHEBI:57791"/>
    </ligand>
</feature>
<dbReference type="GO" id="GO:0005737">
    <property type="term" value="C:cytoplasm"/>
    <property type="evidence" value="ECO:0007669"/>
    <property type="project" value="UniProtKB-SubCell"/>
</dbReference>
<feature type="binding site" evidence="2">
    <location>
        <position position="197"/>
    </location>
    <ligand>
        <name>UDP-N-acetyl-alpha-D-muramoyl-L-alanyl-D-glutamate</name>
        <dbReference type="ChEBI" id="CHEBI:83900"/>
    </ligand>
</feature>
<keyword evidence="2 3" id="KW-0961">Cell wall biogenesis/degradation</keyword>
<comment type="PTM">
    <text evidence="2">Carboxylation is probably crucial for Mg(2+) binding and, consequently, for the gamma-phosphate positioning of ATP.</text>
</comment>
<comment type="caution">
    <text evidence="2">Lacks conserved residue(s) required for the propagation of feature annotation.</text>
</comment>
<protein>
    <recommendedName>
        <fullName evidence="2">UDP-N-acetylmuramoyl-L-alanyl-D-glutamate--2,6-diaminopimelate ligase</fullName>
        <ecNumber evidence="2">6.3.2.13</ecNumber>
    </recommendedName>
    <alternativeName>
        <fullName evidence="2">Meso-A2pm-adding enzyme</fullName>
    </alternativeName>
    <alternativeName>
        <fullName evidence="2">Meso-diaminopimelate-adding enzyme</fullName>
    </alternativeName>
    <alternativeName>
        <fullName evidence="2">UDP-MurNAc-L-Ala-D-Glu:meso-diaminopimelate ligase</fullName>
    </alternativeName>
    <alternativeName>
        <fullName evidence="2">UDP-MurNAc-tripeptide synthetase</fullName>
    </alternativeName>
    <alternativeName>
        <fullName evidence="2">UDP-N-acetylmuramyl-tripeptide synthetase</fullName>
    </alternativeName>
</protein>
<dbReference type="UniPathway" id="UPA00219"/>
<keyword evidence="2 3" id="KW-0131">Cell cycle</keyword>
<proteinExistence type="inferred from homology"/>
<comment type="pathway">
    <text evidence="2 3">Cell wall biogenesis; peptidoglycan biosynthesis.</text>
</comment>
<sequence>MRTMLNINPDHLVEHLHSLVNSSAKVSADSRQICPGDIFFAYPVGHGNALRDGRQFIDAALDAGAACVVFDPIDVSNSYARYMEHPQCVAVENLAALAGKFCSEWYGNPSKQLRMIGVTGTNGKTSVTQWLAIALDGSRHRTAVLGTLGTGFPGALEKTGYTTPDAPKLQTQLKELLDAGAKQVVMEVSSHALDQDRIEGTAFNCAVFTNLTQDHLDYHGNMADYAQAKAKLFAQPRLQHAVINLDDAFGRELAMNLLAKDALKVWAFALNKAAFQGFENFGDRLQRIYAIDSSFSHSGYDTTFVLDGVGQANLHIPLLGEFNLSNALAVWTTLLTQGLSITESSNRVGQLQPVVGRMELISLSKHIKAGGLLAVVDYAHTPDALQKALKALRPIAEQRGGKIWCVFGCGGDRDSGKRSQMGTVAQQFADQIVITSDNPRSEDPLQIIQMIREGIQSPGANVQEIPDRAAAIMAAIRHADARDVVLVAGKGHETTQEIGDKRFDFSDQEHIRLAAGGLV</sequence>
<evidence type="ECO:0000313" key="6">
    <source>
        <dbReference type="EMBL" id="QKM63898.1"/>
    </source>
</evidence>
<keyword evidence="2 3" id="KW-0133">Cell shape</keyword>
<dbReference type="KEGG" id="ptrp:DCO17_00845"/>
<dbReference type="InterPro" id="IPR004101">
    <property type="entry name" value="Mur_ligase_C"/>
</dbReference>
<accession>A0A6M9PWX7</accession>
<dbReference type="InterPro" id="IPR013221">
    <property type="entry name" value="Mur_ligase_cen"/>
</dbReference>
<dbReference type="InterPro" id="IPR035911">
    <property type="entry name" value="MurE/MurF_N"/>
</dbReference>
<dbReference type="EMBL" id="CP028942">
    <property type="protein sequence ID" value="QKM63898.1"/>
    <property type="molecule type" value="Genomic_DNA"/>
</dbReference>
<dbReference type="GO" id="GO:0009252">
    <property type="term" value="P:peptidoglycan biosynthetic process"/>
    <property type="evidence" value="ECO:0007669"/>
    <property type="project" value="UniProtKB-UniRule"/>
</dbReference>
<dbReference type="GO" id="GO:0005524">
    <property type="term" value="F:ATP binding"/>
    <property type="evidence" value="ECO:0007669"/>
    <property type="project" value="UniProtKB-UniRule"/>
</dbReference>
<dbReference type="SUPFAM" id="SSF63418">
    <property type="entry name" value="MurE/MurF N-terminal domain"/>
    <property type="match status" value="1"/>
</dbReference>
<comment type="subcellular location">
    <subcellularLocation>
        <location evidence="2 3">Cytoplasm</location>
    </subcellularLocation>
</comment>
<dbReference type="PANTHER" id="PTHR23135">
    <property type="entry name" value="MUR LIGASE FAMILY MEMBER"/>
    <property type="match status" value="1"/>
</dbReference>
<keyword evidence="2" id="KW-0460">Magnesium</keyword>
<evidence type="ECO:0000256" key="3">
    <source>
        <dbReference type="RuleBase" id="RU004135"/>
    </source>
</evidence>
<dbReference type="HAMAP" id="MF_00208">
    <property type="entry name" value="MurE"/>
    <property type="match status" value="1"/>
</dbReference>
<evidence type="ECO:0000256" key="1">
    <source>
        <dbReference type="ARBA" id="ARBA00005898"/>
    </source>
</evidence>
<comment type="cofactor">
    <cofactor evidence="2">
        <name>Mg(2+)</name>
        <dbReference type="ChEBI" id="CHEBI:18420"/>
    </cofactor>
</comment>
<keyword evidence="2" id="KW-0963">Cytoplasm</keyword>
<feature type="binding site" evidence="2">
    <location>
        <begin position="437"/>
        <end position="440"/>
    </location>
    <ligand>
        <name>meso-2,6-diaminopimelate</name>
        <dbReference type="ChEBI" id="CHEBI:57791"/>
    </ligand>
</feature>
<dbReference type="Proteomes" id="UP000503312">
    <property type="component" value="Chromosome"/>
</dbReference>
<dbReference type="SUPFAM" id="SSF53623">
    <property type="entry name" value="MurD-like peptide ligases, catalytic domain"/>
    <property type="match status" value="1"/>
</dbReference>
<dbReference type="PANTHER" id="PTHR23135:SF4">
    <property type="entry name" value="UDP-N-ACETYLMURAMOYL-L-ALANYL-D-GLUTAMATE--2,6-DIAMINOPIMELATE LIGASE MURE HOMOLOG, CHLOROPLASTIC"/>
    <property type="match status" value="1"/>
</dbReference>
<keyword evidence="2 3" id="KW-0573">Peptidoglycan synthesis</keyword>
<comment type="similarity">
    <text evidence="1 2">Belongs to the MurCDEF family. MurE subfamily.</text>
</comment>
<dbReference type="InterPro" id="IPR005761">
    <property type="entry name" value="UDP-N-AcMur-Glu-dNH2Pim_ligase"/>
</dbReference>
<dbReference type="GO" id="GO:0051301">
    <property type="term" value="P:cell division"/>
    <property type="evidence" value="ECO:0007669"/>
    <property type="project" value="UniProtKB-KW"/>
</dbReference>
<evidence type="ECO:0000256" key="2">
    <source>
        <dbReference type="HAMAP-Rule" id="MF_00208"/>
    </source>
</evidence>
<comment type="function">
    <text evidence="2">Catalyzes the addition of meso-diaminopimelic acid to the nucleotide precursor UDP-N-acetylmuramoyl-L-alanyl-D-glutamate (UMAG) in the biosynthesis of bacterial cell-wall peptidoglycan.</text>
</comment>
<dbReference type="GO" id="GO:0071555">
    <property type="term" value="P:cell wall organization"/>
    <property type="evidence" value="ECO:0007669"/>
    <property type="project" value="UniProtKB-KW"/>
</dbReference>
<reference evidence="6 7" key="1">
    <citation type="submission" date="2018-04" db="EMBL/GenBank/DDBJ databases">
        <title>Polynucleobacter sp. UH21B genome.</title>
        <authorList>
            <person name="Hahn M.W."/>
        </authorList>
    </citation>
    <scope>NUCLEOTIDE SEQUENCE [LARGE SCALE GENOMIC DNA]</scope>
    <source>
        <strain evidence="6 7">MWH-UH21B</strain>
    </source>
</reference>
<feature type="binding site" evidence="2">
    <location>
        <position position="493"/>
    </location>
    <ligand>
        <name>meso-2,6-diaminopimelate</name>
        <dbReference type="ChEBI" id="CHEBI:57791"/>
    </ligand>
</feature>
<evidence type="ECO:0000259" key="5">
    <source>
        <dbReference type="Pfam" id="PF08245"/>
    </source>
</evidence>
<dbReference type="GO" id="GO:0008360">
    <property type="term" value="P:regulation of cell shape"/>
    <property type="evidence" value="ECO:0007669"/>
    <property type="project" value="UniProtKB-KW"/>
</dbReference>
<feature type="domain" description="Mur ligase C-terminal" evidence="4">
    <location>
        <begin position="356"/>
        <end position="491"/>
    </location>
</feature>
<dbReference type="GO" id="GO:0000287">
    <property type="term" value="F:magnesium ion binding"/>
    <property type="evidence" value="ECO:0007669"/>
    <property type="project" value="UniProtKB-UniRule"/>
</dbReference>
<feature type="short sequence motif" description="Meso-diaminopimelate recognition motif" evidence="2">
    <location>
        <begin position="437"/>
        <end position="440"/>
    </location>
</feature>
<dbReference type="EC" id="6.3.2.13" evidence="2"/>
<dbReference type="InterPro" id="IPR036615">
    <property type="entry name" value="Mur_ligase_C_dom_sf"/>
</dbReference>
<dbReference type="Pfam" id="PF02875">
    <property type="entry name" value="Mur_ligase_C"/>
    <property type="match status" value="1"/>
</dbReference>
<dbReference type="GO" id="GO:0008765">
    <property type="term" value="F:UDP-N-acetylmuramoylalanyl-D-glutamate-2,6-diaminopimelate ligase activity"/>
    <property type="evidence" value="ECO:0007669"/>
    <property type="project" value="UniProtKB-UniRule"/>
</dbReference>
<feature type="modified residue" description="N6-carboxylysine" evidence="2">
    <location>
        <position position="229"/>
    </location>
</feature>
<feature type="binding site" evidence="2">
    <location>
        <position position="195"/>
    </location>
    <ligand>
        <name>UDP-N-acetyl-alpha-D-muramoyl-L-alanyl-D-glutamate</name>
        <dbReference type="ChEBI" id="CHEBI:83900"/>
    </ligand>
</feature>
<dbReference type="Gene3D" id="3.40.1390.10">
    <property type="entry name" value="MurE/MurF, N-terminal domain"/>
    <property type="match status" value="1"/>
</dbReference>
<keyword evidence="2 3" id="KW-0132">Cell division</keyword>
<dbReference type="Gene3D" id="3.90.190.20">
    <property type="entry name" value="Mur ligase, C-terminal domain"/>
    <property type="match status" value="1"/>
</dbReference>
<keyword evidence="7" id="KW-1185">Reference proteome</keyword>
<dbReference type="InterPro" id="IPR036565">
    <property type="entry name" value="Mur-like_cat_sf"/>
</dbReference>
<dbReference type="NCBIfam" id="TIGR01085">
    <property type="entry name" value="murE"/>
    <property type="match status" value="1"/>
</dbReference>
<comment type="catalytic activity">
    <reaction evidence="2">
        <text>UDP-N-acetyl-alpha-D-muramoyl-L-alanyl-D-glutamate + meso-2,6-diaminopimelate + ATP = UDP-N-acetyl-alpha-D-muramoyl-L-alanyl-gamma-D-glutamyl-meso-2,6-diaminopimelate + ADP + phosphate + H(+)</text>
        <dbReference type="Rhea" id="RHEA:23676"/>
        <dbReference type="ChEBI" id="CHEBI:15378"/>
        <dbReference type="ChEBI" id="CHEBI:30616"/>
        <dbReference type="ChEBI" id="CHEBI:43474"/>
        <dbReference type="ChEBI" id="CHEBI:57791"/>
        <dbReference type="ChEBI" id="CHEBI:83900"/>
        <dbReference type="ChEBI" id="CHEBI:83905"/>
        <dbReference type="ChEBI" id="CHEBI:456216"/>
        <dbReference type="EC" id="6.3.2.13"/>
    </reaction>
</comment>
<feature type="binding site" evidence="2">
    <location>
        <begin position="162"/>
        <end position="163"/>
    </location>
    <ligand>
        <name>UDP-N-acetyl-alpha-D-muramoyl-L-alanyl-D-glutamate</name>
        <dbReference type="ChEBI" id="CHEBI:83900"/>
    </ligand>
</feature>
<feature type="binding site" evidence="2">
    <location>
        <position position="189"/>
    </location>
    <ligand>
        <name>UDP-N-acetyl-alpha-D-muramoyl-L-alanyl-D-glutamate</name>
        <dbReference type="ChEBI" id="CHEBI:83900"/>
    </ligand>
</feature>
<dbReference type="Gene3D" id="3.40.1190.10">
    <property type="entry name" value="Mur-like, catalytic domain"/>
    <property type="match status" value="1"/>
</dbReference>
<feature type="binding site" evidence="2">
    <location>
        <begin position="120"/>
        <end position="126"/>
    </location>
    <ligand>
        <name>ATP</name>
        <dbReference type="ChEBI" id="CHEBI:30616"/>
    </ligand>
</feature>
<keyword evidence="2" id="KW-0547">Nucleotide-binding</keyword>
<name>A0A6M9PWX7_9BURK</name>
<evidence type="ECO:0000259" key="4">
    <source>
        <dbReference type="Pfam" id="PF02875"/>
    </source>
</evidence>
<keyword evidence="2 6" id="KW-0436">Ligase</keyword>